<gene>
    <name evidence="2" type="ORF">DCCM_0792</name>
</gene>
<proteinExistence type="predicted"/>
<dbReference type="GO" id="GO:0004853">
    <property type="term" value="F:uroporphyrinogen decarboxylase activity"/>
    <property type="evidence" value="ECO:0007669"/>
    <property type="project" value="InterPro"/>
</dbReference>
<dbReference type="CDD" id="cd03308">
    <property type="entry name" value="CmuA_CmuC_like"/>
    <property type="match status" value="1"/>
</dbReference>
<name>A0A2L2XEC9_9FIRM</name>
<keyword evidence="3" id="KW-1185">Reference proteome</keyword>
<dbReference type="AlphaFoldDB" id="A0A2L2XEC9"/>
<dbReference type="Proteomes" id="UP000239549">
    <property type="component" value="Unassembled WGS sequence"/>
</dbReference>
<dbReference type="Pfam" id="PF01208">
    <property type="entry name" value="URO-D"/>
    <property type="match status" value="1"/>
</dbReference>
<dbReference type="OrthoDB" id="9813603at2"/>
<dbReference type="GO" id="GO:0006779">
    <property type="term" value="P:porphyrin-containing compound biosynthetic process"/>
    <property type="evidence" value="ECO:0007669"/>
    <property type="project" value="InterPro"/>
</dbReference>
<dbReference type="InterPro" id="IPR000257">
    <property type="entry name" value="Uroporphyrinogen_deCOase"/>
</dbReference>
<feature type="domain" description="Uroporphyrinogen decarboxylase (URO-D)" evidence="1">
    <location>
        <begin position="180"/>
        <end position="378"/>
    </location>
</feature>
<dbReference type="InterPro" id="IPR038071">
    <property type="entry name" value="UROD/MetE-like_sf"/>
</dbReference>
<evidence type="ECO:0000259" key="1">
    <source>
        <dbReference type="Pfam" id="PF01208"/>
    </source>
</evidence>
<sequence length="384" mass="43418">MSDAMALAQERNQIFDDLFAGRIPKRVPVSVNLPIEFCIQYAGQDLADAQWNTEMLEEIFDKACQDFASDMLPVLAFRFPSFYKLLGAKNFVMSSSGFLQHPEVEGLAREDYDAFIASPFNCIMEKILPKLYTELDKDPVTKAMTLAKAFKAFHDEMGHAGMVYGKLIQKYGYTDVNLFAGFCEAPFDFVADQLRGFKGISIDVRRMPDKVEAAAEAATPLMIKMGVPPVPSKHASTFIPLHMAPYLREKDFAKLYWPTFKRLVEALAEAGYPSFLFAEQDWMRYLDYLEELPENTRIMFEYGDPKLAKEKIGKKHIISGFYPVSLLKTGTKQQCIDKAKELIDILAPGGKYLFNLDKSPVTLDSVNVENLQAVLEYVSTNANY</sequence>
<dbReference type="EMBL" id="BFAV01000042">
    <property type="protein sequence ID" value="GBF32596.1"/>
    <property type="molecule type" value="Genomic_DNA"/>
</dbReference>
<dbReference type="Gene3D" id="3.20.20.210">
    <property type="match status" value="1"/>
</dbReference>
<dbReference type="SUPFAM" id="SSF51726">
    <property type="entry name" value="UROD/MetE-like"/>
    <property type="match status" value="1"/>
</dbReference>
<comment type="caution">
    <text evidence="2">The sequence shown here is derived from an EMBL/GenBank/DDBJ whole genome shotgun (WGS) entry which is preliminary data.</text>
</comment>
<accession>A0A2L2XEC9</accession>
<evidence type="ECO:0000313" key="3">
    <source>
        <dbReference type="Proteomes" id="UP000239549"/>
    </source>
</evidence>
<protein>
    <submittedName>
        <fullName evidence="2">Uroporphyrinogen-III decarboxylase</fullName>
    </submittedName>
</protein>
<reference evidence="3" key="1">
    <citation type="submission" date="2018-02" db="EMBL/GenBank/DDBJ databases">
        <title>Genome sequence of Desulfocucumis palustris strain NAW-5.</title>
        <authorList>
            <person name="Watanabe M."/>
            <person name="Kojima H."/>
            <person name="Fukui M."/>
        </authorList>
    </citation>
    <scope>NUCLEOTIDE SEQUENCE [LARGE SCALE GENOMIC DNA]</scope>
    <source>
        <strain evidence="3">NAW-5</strain>
    </source>
</reference>
<evidence type="ECO:0000313" key="2">
    <source>
        <dbReference type="EMBL" id="GBF32596.1"/>
    </source>
</evidence>
<organism evidence="2 3">
    <name type="scientific">Desulfocucumis palustris</name>
    <dbReference type="NCBI Taxonomy" id="1898651"/>
    <lineage>
        <taxon>Bacteria</taxon>
        <taxon>Bacillati</taxon>
        <taxon>Bacillota</taxon>
        <taxon>Clostridia</taxon>
        <taxon>Eubacteriales</taxon>
        <taxon>Desulfocucumaceae</taxon>
        <taxon>Desulfocucumis</taxon>
    </lineage>
</organism>
<dbReference type="RefSeq" id="WP_104371096.1">
    <property type="nucleotide sequence ID" value="NZ_BFAV01000042.1"/>
</dbReference>